<keyword evidence="1" id="KW-0812">Transmembrane</keyword>
<keyword evidence="1" id="KW-1133">Transmembrane helix</keyword>
<dbReference type="RefSeq" id="WP_135395408.1">
    <property type="nucleotide sequence ID" value="NZ_SRMB01000002.1"/>
</dbReference>
<sequence>MKLLLRAVLLMLVGGCWPVLAYAGEKDVKATFLLVGGLGGLLIGAGLYALLLVLAAVFVRPRLVLAAVLALCTGLFGYIQYWSFYFLAIATRFLRTHQMRYEFGELPPLLQWGLGGVVLWGLLVLVVALRMWQSQQRRLLALNKAAPL</sequence>
<evidence type="ECO:0000313" key="2">
    <source>
        <dbReference type="EMBL" id="TGE27440.1"/>
    </source>
</evidence>
<dbReference type="Proteomes" id="UP000298471">
    <property type="component" value="Unassembled WGS sequence"/>
</dbReference>
<keyword evidence="3" id="KW-1185">Reference proteome</keyword>
<keyword evidence="1" id="KW-0472">Membrane</keyword>
<feature type="transmembrane region" description="Helical" evidence="1">
    <location>
        <begin position="109"/>
        <end position="129"/>
    </location>
</feature>
<feature type="transmembrane region" description="Helical" evidence="1">
    <location>
        <begin position="63"/>
        <end position="89"/>
    </location>
</feature>
<name>A0A4Z0QBN0_9BACT</name>
<gene>
    <name evidence="2" type="ORF">E5K02_13765</name>
</gene>
<evidence type="ECO:0000256" key="1">
    <source>
        <dbReference type="SAM" id="Phobius"/>
    </source>
</evidence>
<feature type="transmembrane region" description="Helical" evidence="1">
    <location>
        <begin position="31"/>
        <end position="56"/>
    </location>
</feature>
<organism evidence="2 3">
    <name type="scientific">Hymenobacter metallicola</name>
    <dbReference type="NCBI Taxonomy" id="2563114"/>
    <lineage>
        <taxon>Bacteria</taxon>
        <taxon>Pseudomonadati</taxon>
        <taxon>Bacteroidota</taxon>
        <taxon>Cytophagia</taxon>
        <taxon>Cytophagales</taxon>
        <taxon>Hymenobacteraceae</taxon>
        <taxon>Hymenobacter</taxon>
    </lineage>
</organism>
<dbReference type="AlphaFoldDB" id="A0A4Z0QBN0"/>
<dbReference type="EMBL" id="SRMB01000002">
    <property type="protein sequence ID" value="TGE27440.1"/>
    <property type="molecule type" value="Genomic_DNA"/>
</dbReference>
<evidence type="ECO:0000313" key="3">
    <source>
        <dbReference type="Proteomes" id="UP000298471"/>
    </source>
</evidence>
<reference evidence="2 3" key="1">
    <citation type="submission" date="2019-04" db="EMBL/GenBank/DDBJ databases">
        <authorList>
            <person name="Feng G."/>
            <person name="Zhang J."/>
            <person name="Zhu H."/>
        </authorList>
    </citation>
    <scope>NUCLEOTIDE SEQUENCE [LARGE SCALE GENOMIC DNA]</scope>
    <source>
        <strain evidence="2 3">9PBR-1</strain>
    </source>
</reference>
<proteinExistence type="predicted"/>
<protein>
    <submittedName>
        <fullName evidence="2">Uncharacterized protein</fullName>
    </submittedName>
</protein>
<accession>A0A4Z0QBN0</accession>
<comment type="caution">
    <text evidence="2">The sequence shown here is derived from an EMBL/GenBank/DDBJ whole genome shotgun (WGS) entry which is preliminary data.</text>
</comment>